<sequence length="65" mass="7380">MVPDEIAAAIAAIHTNYPNPIISCPEQELGDDMESLPWKQWKNTHAKVDGFRYKRDQQLAIGQTQ</sequence>
<reference evidence="1 2" key="1">
    <citation type="submission" date="2019-08" db="EMBL/GenBank/DDBJ databases">
        <title>In-depth cultivation of the pig gut microbiome towards novel bacterial diversity and tailored functional studies.</title>
        <authorList>
            <person name="Wylensek D."/>
            <person name="Hitch T.C.A."/>
            <person name="Clavel T."/>
        </authorList>
    </citation>
    <scope>NUCLEOTIDE SEQUENCE [LARGE SCALE GENOMIC DNA]</scope>
    <source>
        <strain evidence="1 2">BBE-744-WT-12</strain>
    </source>
</reference>
<dbReference type="AlphaFoldDB" id="A0A844G8Q0"/>
<accession>A0A844G8Q0</accession>
<evidence type="ECO:0000313" key="1">
    <source>
        <dbReference type="EMBL" id="MST99222.1"/>
    </source>
</evidence>
<gene>
    <name evidence="1" type="ORF">FYJ85_19525</name>
</gene>
<dbReference type="Proteomes" id="UP000435649">
    <property type="component" value="Unassembled WGS sequence"/>
</dbReference>
<protein>
    <submittedName>
        <fullName evidence="1">Uncharacterized protein</fullName>
    </submittedName>
</protein>
<keyword evidence="2" id="KW-1185">Reference proteome</keyword>
<proteinExistence type="predicted"/>
<dbReference type="EMBL" id="VUNS01000031">
    <property type="protein sequence ID" value="MST99222.1"/>
    <property type="molecule type" value="Genomic_DNA"/>
</dbReference>
<name>A0A844G8Q0_9BACT</name>
<evidence type="ECO:0000313" key="2">
    <source>
        <dbReference type="Proteomes" id="UP000435649"/>
    </source>
</evidence>
<organism evidence="1 2">
    <name type="scientific">Victivallis lenta</name>
    <dbReference type="NCBI Taxonomy" id="2606640"/>
    <lineage>
        <taxon>Bacteria</taxon>
        <taxon>Pseudomonadati</taxon>
        <taxon>Lentisphaerota</taxon>
        <taxon>Lentisphaeria</taxon>
        <taxon>Victivallales</taxon>
        <taxon>Victivallaceae</taxon>
        <taxon>Victivallis</taxon>
    </lineage>
</organism>
<dbReference type="RefSeq" id="WP_154420387.1">
    <property type="nucleotide sequence ID" value="NZ_VUNS01000031.1"/>
</dbReference>
<comment type="caution">
    <text evidence="1">The sequence shown here is derived from an EMBL/GenBank/DDBJ whole genome shotgun (WGS) entry which is preliminary data.</text>
</comment>